<evidence type="ECO:0000259" key="2">
    <source>
        <dbReference type="Pfam" id="PF06580"/>
    </source>
</evidence>
<dbReference type="RefSeq" id="WP_377243903.1">
    <property type="nucleotide sequence ID" value="NZ_JBHLXP010000003.1"/>
</dbReference>
<dbReference type="InterPro" id="IPR050640">
    <property type="entry name" value="Bact_2-comp_sensor_kinase"/>
</dbReference>
<dbReference type="InterPro" id="IPR010559">
    <property type="entry name" value="Sig_transdc_His_kin_internal"/>
</dbReference>
<evidence type="ECO:0000313" key="4">
    <source>
        <dbReference type="Proteomes" id="UP001589813"/>
    </source>
</evidence>
<keyword evidence="1" id="KW-0472">Membrane</keyword>
<dbReference type="InterPro" id="IPR036890">
    <property type="entry name" value="HATPase_C_sf"/>
</dbReference>
<dbReference type="EC" id="2.7.13.3" evidence="3"/>
<reference evidence="3 4" key="1">
    <citation type="submission" date="2024-09" db="EMBL/GenBank/DDBJ databases">
        <authorList>
            <person name="Sun Q."/>
            <person name="Mori K."/>
        </authorList>
    </citation>
    <scope>NUCLEOTIDE SEQUENCE [LARGE SCALE GENOMIC DNA]</scope>
    <source>
        <strain evidence="3 4">KCTC 23315</strain>
    </source>
</reference>
<feature type="transmembrane region" description="Helical" evidence="1">
    <location>
        <begin position="15"/>
        <end position="34"/>
    </location>
</feature>
<feature type="domain" description="Signal transduction histidine kinase internal region" evidence="2">
    <location>
        <begin position="149"/>
        <end position="226"/>
    </location>
</feature>
<feature type="transmembrane region" description="Helical" evidence="1">
    <location>
        <begin position="77"/>
        <end position="96"/>
    </location>
</feature>
<dbReference type="Proteomes" id="UP001589813">
    <property type="component" value="Unassembled WGS sequence"/>
</dbReference>
<feature type="transmembrane region" description="Helical" evidence="1">
    <location>
        <begin position="116"/>
        <end position="137"/>
    </location>
</feature>
<dbReference type="Pfam" id="PF06580">
    <property type="entry name" value="His_kinase"/>
    <property type="match status" value="1"/>
</dbReference>
<name>A0ABV6BEX3_9GAMM</name>
<keyword evidence="4" id="KW-1185">Reference proteome</keyword>
<keyword evidence="1" id="KW-0812">Transmembrane</keyword>
<proteinExistence type="predicted"/>
<sequence>MPVEQLLPEFCRSGTVLRIIILAQALAILLALVPGVTTEFWSRLGLISLFVHWVTLPLLALLCLFQRYWRQFSPPALAWFFLLLLLLISLVVGTFAHQFLQSAGWPGAGDYHSFLLQVLLMSLLVGVIGIQLGILYVQQRLRLDAQARAELDALQARIRPHFLFNSLNTAAELTHSQPDQAEQALLDLASLFRAALHSDTAVTLEEDLLLARRYLALEQLRLQHRLQLEWRVPAQLPLLTIPCLTLQPLLENAVRHGIETRSEPGLIRLELTVGSGAVSLLIENPRGDVRPHSGGNGIALSNIRRRLELMYGDRARLVAVMSPDSYGLKLTLPLPKDSADARADR</sequence>
<comment type="caution">
    <text evidence="3">The sequence shown here is derived from an EMBL/GenBank/DDBJ whole genome shotgun (WGS) entry which is preliminary data.</text>
</comment>
<dbReference type="EMBL" id="JBHLXP010000003">
    <property type="protein sequence ID" value="MFC0048939.1"/>
    <property type="molecule type" value="Genomic_DNA"/>
</dbReference>
<dbReference type="SUPFAM" id="SSF55874">
    <property type="entry name" value="ATPase domain of HSP90 chaperone/DNA topoisomerase II/histidine kinase"/>
    <property type="match status" value="1"/>
</dbReference>
<accession>A0ABV6BEX3</accession>
<organism evidence="3 4">
    <name type="scientific">Rheinheimera tilapiae</name>
    <dbReference type="NCBI Taxonomy" id="875043"/>
    <lineage>
        <taxon>Bacteria</taxon>
        <taxon>Pseudomonadati</taxon>
        <taxon>Pseudomonadota</taxon>
        <taxon>Gammaproteobacteria</taxon>
        <taxon>Chromatiales</taxon>
        <taxon>Chromatiaceae</taxon>
        <taxon>Rheinheimera</taxon>
    </lineage>
</organism>
<dbReference type="PANTHER" id="PTHR34220:SF7">
    <property type="entry name" value="SENSOR HISTIDINE KINASE YPDA"/>
    <property type="match status" value="1"/>
</dbReference>
<gene>
    <name evidence="3" type="ORF">ACFFJP_11650</name>
</gene>
<dbReference type="GO" id="GO:0004673">
    <property type="term" value="F:protein histidine kinase activity"/>
    <property type="evidence" value="ECO:0007669"/>
    <property type="project" value="UniProtKB-EC"/>
</dbReference>
<keyword evidence="3" id="KW-0808">Transferase</keyword>
<protein>
    <submittedName>
        <fullName evidence="3">Sensor histidine kinase</fullName>
        <ecNumber evidence="3">2.7.13.3</ecNumber>
    </submittedName>
</protein>
<dbReference type="PANTHER" id="PTHR34220">
    <property type="entry name" value="SENSOR HISTIDINE KINASE YPDA"/>
    <property type="match status" value="1"/>
</dbReference>
<feature type="transmembrane region" description="Helical" evidence="1">
    <location>
        <begin position="40"/>
        <end position="65"/>
    </location>
</feature>
<dbReference type="Gene3D" id="3.30.565.10">
    <property type="entry name" value="Histidine kinase-like ATPase, C-terminal domain"/>
    <property type="match status" value="1"/>
</dbReference>
<evidence type="ECO:0000313" key="3">
    <source>
        <dbReference type="EMBL" id="MFC0048939.1"/>
    </source>
</evidence>
<evidence type="ECO:0000256" key="1">
    <source>
        <dbReference type="SAM" id="Phobius"/>
    </source>
</evidence>
<keyword evidence="3" id="KW-0418">Kinase</keyword>
<keyword evidence="1" id="KW-1133">Transmembrane helix</keyword>